<gene>
    <name evidence="1" type="ORF">OCTVUL_1B030798</name>
</gene>
<dbReference type="EMBL" id="OX597821">
    <property type="protein sequence ID" value="CAI9726982.1"/>
    <property type="molecule type" value="Genomic_DNA"/>
</dbReference>
<evidence type="ECO:0000313" key="2">
    <source>
        <dbReference type="Proteomes" id="UP001162480"/>
    </source>
</evidence>
<organism evidence="1 2">
    <name type="scientific">Octopus vulgaris</name>
    <name type="common">Common octopus</name>
    <dbReference type="NCBI Taxonomy" id="6645"/>
    <lineage>
        <taxon>Eukaryota</taxon>
        <taxon>Metazoa</taxon>
        <taxon>Spiralia</taxon>
        <taxon>Lophotrochozoa</taxon>
        <taxon>Mollusca</taxon>
        <taxon>Cephalopoda</taxon>
        <taxon>Coleoidea</taxon>
        <taxon>Octopodiformes</taxon>
        <taxon>Octopoda</taxon>
        <taxon>Incirrata</taxon>
        <taxon>Octopodidae</taxon>
        <taxon>Octopus</taxon>
    </lineage>
</organism>
<reference evidence="1" key="1">
    <citation type="submission" date="2023-08" db="EMBL/GenBank/DDBJ databases">
        <authorList>
            <person name="Alioto T."/>
            <person name="Alioto T."/>
            <person name="Gomez Garrido J."/>
        </authorList>
    </citation>
    <scope>NUCLEOTIDE SEQUENCE</scope>
</reference>
<proteinExistence type="predicted"/>
<name>A0AA36F763_OCTVU</name>
<sequence length="81" mass="9131">MDKIHLQTKPLFVGLTSLKTIFSSASILPNNYTLLERKTPTDYVKGKEKGTKQIENKAHRNVYGSVETGKKVSDLLFTCEE</sequence>
<accession>A0AA36F763</accession>
<evidence type="ECO:0000313" key="1">
    <source>
        <dbReference type="EMBL" id="CAI9726982.1"/>
    </source>
</evidence>
<keyword evidence="2" id="KW-1185">Reference proteome</keyword>
<dbReference type="AlphaFoldDB" id="A0AA36F763"/>
<dbReference type="Proteomes" id="UP001162480">
    <property type="component" value="Chromosome 8"/>
</dbReference>
<protein>
    <submittedName>
        <fullName evidence="1">Uncharacterized protein</fullName>
    </submittedName>
</protein>